<dbReference type="CDD" id="cd19867">
    <property type="entry name" value="DSRM_DGCR8_rpt1"/>
    <property type="match status" value="1"/>
</dbReference>
<protein>
    <recommendedName>
        <fullName evidence="3">DRBM domain-containing protein</fullName>
    </recommendedName>
</protein>
<feature type="domain" description="DRBM" evidence="3">
    <location>
        <begin position="316"/>
        <end position="383"/>
    </location>
</feature>
<keyword evidence="1" id="KW-0694">RNA-binding</keyword>
<dbReference type="GO" id="GO:0042802">
    <property type="term" value="F:identical protein binding"/>
    <property type="evidence" value="ECO:0007669"/>
    <property type="project" value="InterPro"/>
</dbReference>
<dbReference type="FunFam" id="3.30.160.20:FF:000051">
    <property type="entry name" value="Microprocessor complex subunit DGCR8"/>
    <property type="match status" value="1"/>
</dbReference>
<feature type="region of interest" description="Disordered" evidence="2">
    <location>
        <begin position="1"/>
        <end position="25"/>
    </location>
</feature>
<name>A0A834MGA6_RHYFE</name>
<dbReference type="SMART" id="SM00358">
    <property type="entry name" value="DSRM"/>
    <property type="match status" value="1"/>
</dbReference>
<dbReference type="PROSITE" id="PS50137">
    <property type="entry name" value="DS_RBD"/>
    <property type="match status" value="1"/>
</dbReference>
<dbReference type="SUPFAM" id="SSF54768">
    <property type="entry name" value="dsRNA-binding domain-like"/>
    <property type="match status" value="1"/>
</dbReference>
<feature type="region of interest" description="Disordered" evidence="2">
    <location>
        <begin position="196"/>
        <end position="216"/>
    </location>
</feature>
<dbReference type="CDD" id="cd19868">
    <property type="entry name" value="DSRM_DGCR8_rpt2"/>
    <property type="match status" value="1"/>
</dbReference>
<dbReference type="GO" id="GO:0020037">
    <property type="term" value="F:heme binding"/>
    <property type="evidence" value="ECO:0007669"/>
    <property type="project" value="InterPro"/>
</dbReference>
<dbReference type="PANTHER" id="PTHR13482:SF3">
    <property type="entry name" value="MICROPROCESSOR COMPLEX SUBUNIT DGCR8"/>
    <property type="match status" value="1"/>
</dbReference>
<dbReference type="GO" id="GO:0031053">
    <property type="term" value="P:primary miRNA processing"/>
    <property type="evidence" value="ECO:0007669"/>
    <property type="project" value="InterPro"/>
</dbReference>
<accession>A0A834MGA6</accession>
<evidence type="ECO:0000256" key="2">
    <source>
        <dbReference type="SAM" id="MobiDB-lite"/>
    </source>
</evidence>
<dbReference type="GO" id="GO:0070877">
    <property type="term" value="C:microprocessor complex"/>
    <property type="evidence" value="ECO:0007669"/>
    <property type="project" value="InterPro"/>
</dbReference>
<dbReference type="InterPro" id="IPR014720">
    <property type="entry name" value="dsRBD_dom"/>
</dbReference>
<dbReference type="PANTHER" id="PTHR13482">
    <property type="entry name" value="MICRORNA PROCESSOR COMPLEX SUBUNIT DGCR8"/>
    <property type="match status" value="1"/>
</dbReference>
<reference evidence="4" key="1">
    <citation type="submission" date="2020-08" db="EMBL/GenBank/DDBJ databases">
        <title>Genome sequencing and assembly of the red palm weevil Rhynchophorus ferrugineus.</title>
        <authorList>
            <person name="Dias G.B."/>
            <person name="Bergman C.M."/>
            <person name="Manee M."/>
        </authorList>
    </citation>
    <scope>NUCLEOTIDE SEQUENCE</scope>
    <source>
        <strain evidence="4">AA-2017</strain>
        <tissue evidence="4">Whole larva</tissue>
    </source>
</reference>
<dbReference type="OrthoDB" id="112668at2759"/>
<dbReference type="Gene3D" id="3.30.160.20">
    <property type="match status" value="2"/>
</dbReference>
<gene>
    <name evidence="4" type="ORF">GWI33_002676</name>
</gene>
<dbReference type="Proteomes" id="UP000625711">
    <property type="component" value="Unassembled WGS sequence"/>
</dbReference>
<dbReference type="Gene3D" id="2.20.70.10">
    <property type="match status" value="1"/>
</dbReference>
<dbReference type="GO" id="GO:0003725">
    <property type="term" value="F:double-stranded RNA binding"/>
    <property type="evidence" value="ECO:0007669"/>
    <property type="project" value="TreeGrafter"/>
</dbReference>
<dbReference type="FunFam" id="3.30.160.20:FF:000021">
    <property type="entry name" value="Microprocessor complex subunit DGCR8"/>
    <property type="match status" value="1"/>
</dbReference>
<evidence type="ECO:0000313" key="4">
    <source>
        <dbReference type="EMBL" id="KAF7282448.1"/>
    </source>
</evidence>
<dbReference type="Pfam" id="PF00035">
    <property type="entry name" value="dsrm"/>
    <property type="match status" value="1"/>
</dbReference>
<evidence type="ECO:0000256" key="1">
    <source>
        <dbReference type="PROSITE-ProRule" id="PRU00266"/>
    </source>
</evidence>
<organism evidence="4 5">
    <name type="scientific">Rhynchophorus ferrugineus</name>
    <name type="common">Red palm weevil</name>
    <name type="synonym">Curculio ferrugineus</name>
    <dbReference type="NCBI Taxonomy" id="354439"/>
    <lineage>
        <taxon>Eukaryota</taxon>
        <taxon>Metazoa</taxon>
        <taxon>Ecdysozoa</taxon>
        <taxon>Arthropoda</taxon>
        <taxon>Hexapoda</taxon>
        <taxon>Insecta</taxon>
        <taxon>Pterygota</taxon>
        <taxon>Neoptera</taxon>
        <taxon>Endopterygota</taxon>
        <taxon>Coleoptera</taxon>
        <taxon>Polyphaga</taxon>
        <taxon>Cucujiformia</taxon>
        <taxon>Curculionidae</taxon>
        <taxon>Dryophthorinae</taxon>
        <taxon>Rhynchophorus</taxon>
    </lineage>
</organism>
<proteinExistence type="predicted"/>
<dbReference type="AlphaFoldDB" id="A0A834MGA6"/>
<evidence type="ECO:0000313" key="5">
    <source>
        <dbReference type="Proteomes" id="UP000625711"/>
    </source>
</evidence>
<feature type="compositionally biased region" description="Low complexity" evidence="2">
    <location>
        <begin position="1"/>
        <end position="12"/>
    </location>
</feature>
<dbReference type="EMBL" id="JAACXV010000174">
    <property type="protein sequence ID" value="KAF7282448.1"/>
    <property type="molecule type" value="Genomic_DNA"/>
</dbReference>
<evidence type="ECO:0000259" key="3">
    <source>
        <dbReference type="PROSITE" id="PS50137"/>
    </source>
</evidence>
<dbReference type="Gene3D" id="3.30.160.590">
    <property type="match status" value="1"/>
</dbReference>
<keyword evidence="5" id="KW-1185">Reference proteome</keyword>
<dbReference type="FunFam" id="3.30.160.590:FF:000001">
    <property type="entry name" value="microprocessor complex subunit DGCR8"/>
    <property type="match status" value="1"/>
</dbReference>
<feature type="compositionally biased region" description="Basic and acidic residues" evidence="2">
    <location>
        <begin position="196"/>
        <end position="209"/>
    </location>
</feature>
<dbReference type="InterPro" id="IPR040375">
    <property type="entry name" value="DGCR8"/>
</dbReference>
<comment type="caution">
    <text evidence="4">The sequence shown here is derived from an EMBL/GenBank/DDBJ whole genome shotgun (WGS) entry which is preliminary data.</text>
</comment>
<sequence>MNNSSTIINNKTSEVEKESGNTPECSNTCNDTVLRNENGEKVNGTSARCPFTKSVEEVTKFHILDETDERYESEESVEYDSDIPDEEVERMLEEALDKKKRKAAEAGLDADNIQVPFEEKTKIVLLEKGKNHFDVLPEGWLQVTHNSGMPIYLHKTSRVCTLSRPYFLGPGSARKHLIPVNAIPCLSYRRALADEAKSKENPETLEDRNTNLPENLPNAKIETVQENIEMQNLTPEDLREYCETLFKFQSINVLRFKSWSERRKYAKRRRHEKQLQRPTLPDGTKLITFPIKSVDGNDKASPNSKKEWIMNPNGKSYVCILHEYVQHALKKQPTYVFTELENAATPYAATVMIKDMKYGVGYGTSKKQAKSEAARATLEILIPEMKSKITADTQTGSAKKDKDQDLSFFDEIRVEDPRVAEFCAKTTEPAPYDILLTCLQRNFGLDDLKINYQGNNSKHQGNTFTMTVGKYTTTVACKNKRDGKQRASQAILQALHPSITSWGSLLRLYGNRSIKSFKEKKMEEQEITSLQSKAAINQPNYAILNKLKIELGKLSEKRKSIKPIGVLNTVEEQIEIQSSETQILYTHCDNQDQ</sequence>
<dbReference type="GO" id="GO:0070878">
    <property type="term" value="F:primary miRNA binding"/>
    <property type="evidence" value="ECO:0007669"/>
    <property type="project" value="TreeGrafter"/>
</dbReference>